<keyword evidence="2" id="KW-0004">4Fe-4S</keyword>
<keyword evidence="8" id="KW-1185">Reference proteome</keyword>
<dbReference type="InterPro" id="IPR007197">
    <property type="entry name" value="rSAM"/>
</dbReference>
<comment type="cofactor">
    <cofactor evidence="1">
        <name>[4Fe-4S] cluster</name>
        <dbReference type="ChEBI" id="CHEBI:49883"/>
    </cofactor>
</comment>
<name>A0A4Q2RB75_9HYPH</name>
<reference evidence="7 8" key="2">
    <citation type="submission" date="2019-02" db="EMBL/GenBank/DDBJ databases">
        <title>'Lichenibacterium ramalinii' gen. nov. sp. nov., 'Lichenibacterium minor' gen. nov. sp. nov.</title>
        <authorList>
            <person name="Pankratov T."/>
        </authorList>
    </citation>
    <scope>NUCLEOTIDE SEQUENCE [LARGE SCALE GENOMIC DNA]</scope>
    <source>
        <strain evidence="7 8">RmlP001</strain>
    </source>
</reference>
<evidence type="ECO:0000256" key="3">
    <source>
        <dbReference type="ARBA" id="ARBA00022691"/>
    </source>
</evidence>
<evidence type="ECO:0000256" key="4">
    <source>
        <dbReference type="ARBA" id="ARBA00022723"/>
    </source>
</evidence>
<dbReference type="Gene3D" id="3.20.20.70">
    <property type="entry name" value="Aldolase class I"/>
    <property type="match status" value="1"/>
</dbReference>
<dbReference type="GO" id="GO:0004748">
    <property type="term" value="F:ribonucleoside-diphosphate reductase activity, thioredoxin disulfide as acceptor"/>
    <property type="evidence" value="ECO:0007669"/>
    <property type="project" value="TreeGrafter"/>
</dbReference>
<gene>
    <name evidence="7" type="ORF">D3272_13330</name>
</gene>
<evidence type="ECO:0000313" key="7">
    <source>
        <dbReference type="EMBL" id="RYB04420.1"/>
    </source>
</evidence>
<comment type="caution">
    <text evidence="7">The sequence shown here is derived from an EMBL/GenBank/DDBJ whole genome shotgun (WGS) entry which is preliminary data.</text>
</comment>
<accession>A0A4Q2RB75</accession>
<dbReference type="Pfam" id="PF13353">
    <property type="entry name" value="Fer4_12"/>
    <property type="match status" value="1"/>
</dbReference>
<dbReference type="InterPro" id="IPR058240">
    <property type="entry name" value="rSAM_sf"/>
</dbReference>
<dbReference type="SFLD" id="SFLDS00029">
    <property type="entry name" value="Radical_SAM"/>
    <property type="match status" value="1"/>
</dbReference>
<keyword evidence="6" id="KW-0411">Iron-sulfur</keyword>
<dbReference type="AlphaFoldDB" id="A0A4Q2RB75"/>
<dbReference type="Proteomes" id="UP000289411">
    <property type="component" value="Unassembled WGS sequence"/>
</dbReference>
<dbReference type="PANTHER" id="PTHR30352:SF2">
    <property type="entry name" value="ANAEROBIC RIBONUCLEOSIDE-TRIPHOSPHATE REDUCTASE-ACTIVATING PROTEIN"/>
    <property type="match status" value="1"/>
</dbReference>
<dbReference type="PANTHER" id="PTHR30352">
    <property type="entry name" value="PYRUVATE FORMATE-LYASE-ACTIVATING ENZYME"/>
    <property type="match status" value="1"/>
</dbReference>
<dbReference type="OrthoDB" id="9792276at2"/>
<dbReference type="EMBL" id="QYBC01000010">
    <property type="protein sequence ID" value="RYB04420.1"/>
    <property type="molecule type" value="Genomic_DNA"/>
</dbReference>
<keyword evidence="4" id="KW-0479">Metal-binding</keyword>
<evidence type="ECO:0000256" key="2">
    <source>
        <dbReference type="ARBA" id="ARBA00022485"/>
    </source>
</evidence>
<dbReference type="SUPFAM" id="SSF102114">
    <property type="entry name" value="Radical SAM enzymes"/>
    <property type="match status" value="1"/>
</dbReference>
<evidence type="ECO:0000256" key="6">
    <source>
        <dbReference type="ARBA" id="ARBA00023014"/>
    </source>
</evidence>
<evidence type="ECO:0000256" key="5">
    <source>
        <dbReference type="ARBA" id="ARBA00023004"/>
    </source>
</evidence>
<evidence type="ECO:0000256" key="1">
    <source>
        <dbReference type="ARBA" id="ARBA00001966"/>
    </source>
</evidence>
<protein>
    <submittedName>
        <fullName evidence="7">4Fe-4S cluster-binding domain-containing protein</fullName>
    </submittedName>
</protein>
<dbReference type="GO" id="GO:0051539">
    <property type="term" value="F:4 iron, 4 sulfur cluster binding"/>
    <property type="evidence" value="ECO:0007669"/>
    <property type="project" value="UniProtKB-KW"/>
</dbReference>
<keyword evidence="3" id="KW-0949">S-adenosyl-L-methionine</keyword>
<organism evidence="7 8">
    <name type="scientific">Lichenibacterium ramalinae</name>
    <dbReference type="NCBI Taxonomy" id="2316527"/>
    <lineage>
        <taxon>Bacteria</taxon>
        <taxon>Pseudomonadati</taxon>
        <taxon>Pseudomonadota</taxon>
        <taxon>Alphaproteobacteria</taxon>
        <taxon>Hyphomicrobiales</taxon>
        <taxon>Lichenihabitantaceae</taxon>
        <taxon>Lichenibacterium</taxon>
    </lineage>
</organism>
<evidence type="ECO:0000313" key="8">
    <source>
        <dbReference type="Proteomes" id="UP000289411"/>
    </source>
</evidence>
<dbReference type="InterPro" id="IPR034457">
    <property type="entry name" value="Organic_radical-activating"/>
</dbReference>
<reference evidence="7 8" key="1">
    <citation type="submission" date="2018-09" db="EMBL/GenBank/DDBJ databases">
        <authorList>
            <person name="Grouzdev D.S."/>
            <person name="Krutkina M.S."/>
        </authorList>
    </citation>
    <scope>NUCLEOTIDE SEQUENCE [LARGE SCALE GENOMIC DNA]</scope>
    <source>
        <strain evidence="7 8">RmlP001</strain>
    </source>
</reference>
<keyword evidence="5" id="KW-0408">Iron</keyword>
<sequence length="216" mass="23044">MTDVALSRIHFPVTTLGPGRRVAVWFQGCSIRCVGCVSLDTWAVGRGATTVERAFDAIVPFLADADGLTVSGGEPFDQPEALAALLRAWRSAHRGDVLVYSGHPLEALEPTLSAMRGLVDAVMADPYLVDRPQTLALRGSDNQRLRVMTPLGRERLASCERPLAEADRTLDVTFDDLTGEVLMAGIPRPGDMARLAAVLAAGGHAVVTTADARVRS</sequence>
<dbReference type="RefSeq" id="WP_129219694.1">
    <property type="nucleotide sequence ID" value="NZ_QYBC01000010.1"/>
</dbReference>
<dbReference type="InterPro" id="IPR013785">
    <property type="entry name" value="Aldolase_TIM"/>
</dbReference>
<dbReference type="GO" id="GO:0046872">
    <property type="term" value="F:metal ion binding"/>
    <property type="evidence" value="ECO:0007669"/>
    <property type="project" value="UniProtKB-KW"/>
</dbReference>
<proteinExistence type="predicted"/>